<keyword evidence="2" id="KW-0479">Metal-binding</keyword>
<evidence type="ECO:0000313" key="8">
    <source>
        <dbReference type="Proteomes" id="UP001556367"/>
    </source>
</evidence>
<dbReference type="PANTHER" id="PTHR33337:SF40">
    <property type="entry name" value="CENP-V_GFA DOMAIN-CONTAINING PROTEIN-RELATED"/>
    <property type="match status" value="1"/>
</dbReference>
<keyword evidence="8" id="KW-1185">Reference proteome</keyword>
<feature type="domain" description="CENP-V/GFA" evidence="6">
    <location>
        <begin position="81"/>
        <end position="210"/>
    </location>
</feature>
<evidence type="ECO:0000256" key="5">
    <source>
        <dbReference type="SAM" id="MobiDB-lite"/>
    </source>
</evidence>
<dbReference type="EMBL" id="JASNQZ010000012">
    <property type="protein sequence ID" value="KAL0950229.1"/>
    <property type="molecule type" value="Genomic_DNA"/>
</dbReference>
<reference evidence="8" key="1">
    <citation type="submission" date="2024-06" db="EMBL/GenBank/DDBJ databases">
        <title>Multi-omics analyses provide insights into the biosynthesis of the anticancer antibiotic pleurotin in Hohenbuehelia grisea.</title>
        <authorList>
            <person name="Weaver J.A."/>
            <person name="Alberti F."/>
        </authorList>
    </citation>
    <scope>NUCLEOTIDE SEQUENCE [LARGE SCALE GENOMIC DNA]</scope>
    <source>
        <strain evidence="8">T-177</strain>
    </source>
</reference>
<evidence type="ECO:0000256" key="4">
    <source>
        <dbReference type="ARBA" id="ARBA00023239"/>
    </source>
</evidence>
<evidence type="ECO:0000256" key="2">
    <source>
        <dbReference type="ARBA" id="ARBA00022723"/>
    </source>
</evidence>
<keyword evidence="4" id="KW-0456">Lyase</keyword>
<dbReference type="SUPFAM" id="SSF51316">
    <property type="entry name" value="Mss4-like"/>
    <property type="match status" value="1"/>
</dbReference>
<evidence type="ECO:0000313" key="7">
    <source>
        <dbReference type="EMBL" id="KAL0950229.1"/>
    </source>
</evidence>
<dbReference type="Pfam" id="PF04828">
    <property type="entry name" value="GFA"/>
    <property type="match status" value="1"/>
</dbReference>
<evidence type="ECO:0000259" key="6">
    <source>
        <dbReference type="PROSITE" id="PS51891"/>
    </source>
</evidence>
<protein>
    <recommendedName>
        <fullName evidence="6">CENP-V/GFA domain-containing protein</fullName>
    </recommendedName>
</protein>
<dbReference type="PANTHER" id="PTHR33337">
    <property type="entry name" value="GFA DOMAIN-CONTAINING PROTEIN"/>
    <property type="match status" value="1"/>
</dbReference>
<dbReference type="Proteomes" id="UP001556367">
    <property type="component" value="Unassembled WGS sequence"/>
</dbReference>
<evidence type="ECO:0000256" key="3">
    <source>
        <dbReference type="ARBA" id="ARBA00022833"/>
    </source>
</evidence>
<name>A0ABR3J3M5_9AGAR</name>
<dbReference type="Gene3D" id="3.90.1590.10">
    <property type="entry name" value="glutathione-dependent formaldehyde- activating enzyme (gfa)"/>
    <property type="match status" value="1"/>
</dbReference>
<dbReference type="InterPro" id="IPR006913">
    <property type="entry name" value="CENP-V/GFA"/>
</dbReference>
<evidence type="ECO:0000256" key="1">
    <source>
        <dbReference type="ARBA" id="ARBA00005495"/>
    </source>
</evidence>
<keyword evidence="3" id="KW-0862">Zinc</keyword>
<accession>A0ABR3J3M5</accession>
<proteinExistence type="inferred from homology"/>
<gene>
    <name evidence="7" type="ORF">HGRIS_010215</name>
</gene>
<organism evidence="7 8">
    <name type="scientific">Hohenbuehelia grisea</name>
    <dbReference type="NCBI Taxonomy" id="104357"/>
    <lineage>
        <taxon>Eukaryota</taxon>
        <taxon>Fungi</taxon>
        <taxon>Dikarya</taxon>
        <taxon>Basidiomycota</taxon>
        <taxon>Agaricomycotina</taxon>
        <taxon>Agaricomycetes</taxon>
        <taxon>Agaricomycetidae</taxon>
        <taxon>Agaricales</taxon>
        <taxon>Pleurotineae</taxon>
        <taxon>Pleurotaceae</taxon>
        <taxon>Hohenbuehelia</taxon>
    </lineage>
</organism>
<comment type="similarity">
    <text evidence="1">Belongs to the Gfa family.</text>
</comment>
<dbReference type="InterPro" id="IPR011057">
    <property type="entry name" value="Mss4-like_sf"/>
</dbReference>
<sequence length="234" mass="26251">MTLNNMAKIPILFKAAACTYSTLILLKRQMASDLRKPTPDTGWRGSPAVPSSQGGDAEVDFIHKPPYDWMPSNKDLFVPRFICSCWCGNVQFEFHGEALDAKCCHCRDCQRLHGAPFQWAVIFPKTSVRMTKNENHSVQWFSTDIGSSCHYVPCKVSCGSCKSPLFDEGRNTVLAYPSAFQFPSAIHNGERMNSHNVPDDLRPTCHIFYGQRIMDISDGIPKWEGHKNSSTSLS</sequence>
<comment type="caution">
    <text evidence="7">The sequence shown here is derived from an EMBL/GenBank/DDBJ whole genome shotgun (WGS) entry which is preliminary data.</text>
</comment>
<feature type="region of interest" description="Disordered" evidence="5">
    <location>
        <begin position="36"/>
        <end position="56"/>
    </location>
</feature>
<dbReference type="PROSITE" id="PS51891">
    <property type="entry name" value="CENP_V_GFA"/>
    <property type="match status" value="1"/>
</dbReference>